<feature type="domain" description="Major facilitator superfamily (MFS) profile" evidence="7">
    <location>
        <begin position="13"/>
        <end position="428"/>
    </location>
</feature>
<keyword evidence="9" id="KW-1185">Reference proteome</keyword>
<dbReference type="EMBL" id="SKBM01000002">
    <property type="protein sequence ID" value="TCZ66000.1"/>
    <property type="molecule type" value="Genomic_DNA"/>
</dbReference>
<feature type="transmembrane region" description="Helical" evidence="6">
    <location>
        <begin position="332"/>
        <end position="356"/>
    </location>
</feature>
<dbReference type="GO" id="GO:0022857">
    <property type="term" value="F:transmembrane transporter activity"/>
    <property type="evidence" value="ECO:0007669"/>
    <property type="project" value="InterPro"/>
</dbReference>
<protein>
    <submittedName>
        <fullName evidence="8">MFS transporter</fullName>
    </submittedName>
</protein>
<evidence type="ECO:0000313" key="9">
    <source>
        <dbReference type="Proteomes" id="UP000295023"/>
    </source>
</evidence>
<evidence type="ECO:0000256" key="2">
    <source>
        <dbReference type="ARBA" id="ARBA00008412"/>
    </source>
</evidence>
<dbReference type="PANTHER" id="PTHR23538:SF1">
    <property type="entry name" value="44.5 KD BACTERIOCHLOROPHYLL SYNTHASE SUBUNIT"/>
    <property type="match status" value="1"/>
</dbReference>
<dbReference type="InterPro" id="IPR026036">
    <property type="entry name" value="PucC"/>
</dbReference>
<accession>A0A4R4DV81</accession>
<feature type="transmembrane region" description="Helical" evidence="6">
    <location>
        <begin position="111"/>
        <end position="137"/>
    </location>
</feature>
<dbReference type="InterPro" id="IPR004896">
    <property type="entry name" value="PucC-rel"/>
</dbReference>
<gene>
    <name evidence="8" type="ORF">EXY23_02650</name>
</gene>
<dbReference type="PROSITE" id="PS50850">
    <property type="entry name" value="MFS"/>
    <property type="match status" value="1"/>
</dbReference>
<feature type="transmembrane region" description="Helical" evidence="6">
    <location>
        <begin position="235"/>
        <end position="253"/>
    </location>
</feature>
<evidence type="ECO:0000259" key="7">
    <source>
        <dbReference type="PROSITE" id="PS50850"/>
    </source>
</evidence>
<evidence type="ECO:0000313" key="8">
    <source>
        <dbReference type="EMBL" id="TCZ66000.1"/>
    </source>
</evidence>
<dbReference type="OrthoDB" id="5800821at2"/>
<dbReference type="InterPro" id="IPR020846">
    <property type="entry name" value="MFS_dom"/>
</dbReference>
<comment type="subcellular location">
    <subcellularLocation>
        <location evidence="1">Membrane</location>
        <topology evidence="1">Multi-pass membrane protein</topology>
    </subcellularLocation>
</comment>
<feature type="transmembrane region" description="Helical" evidence="6">
    <location>
        <begin position="149"/>
        <end position="168"/>
    </location>
</feature>
<dbReference type="PIRSF" id="PIRSF016565">
    <property type="entry name" value="PucC"/>
    <property type="match status" value="1"/>
</dbReference>
<dbReference type="SUPFAM" id="SSF103473">
    <property type="entry name" value="MFS general substrate transporter"/>
    <property type="match status" value="1"/>
</dbReference>
<comment type="similarity">
    <text evidence="2">Belongs to the PucC family.</text>
</comment>
<keyword evidence="5 6" id="KW-0472">Membrane</keyword>
<feature type="transmembrane region" description="Helical" evidence="6">
    <location>
        <begin position="305"/>
        <end position="326"/>
    </location>
</feature>
<dbReference type="Proteomes" id="UP000295023">
    <property type="component" value="Unassembled WGS sequence"/>
</dbReference>
<proteinExistence type="inferred from homology"/>
<evidence type="ECO:0000256" key="5">
    <source>
        <dbReference type="ARBA" id="ARBA00023136"/>
    </source>
</evidence>
<evidence type="ECO:0000256" key="4">
    <source>
        <dbReference type="ARBA" id="ARBA00022989"/>
    </source>
</evidence>
<feature type="transmembrane region" description="Helical" evidence="6">
    <location>
        <begin position="273"/>
        <end position="293"/>
    </location>
</feature>
<feature type="transmembrane region" description="Helical" evidence="6">
    <location>
        <begin position="12"/>
        <end position="33"/>
    </location>
</feature>
<dbReference type="InterPro" id="IPR036259">
    <property type="entry name" value="MFS_trans_sf"/>
</dbReference>
<dbReference type="Pfam" id="PF03209">
    <property type="entry name" value="PUCC"/>
    <property type="match status" value="1"/>
</dbReference>
<feature type="transmembrane region" description="Helical" evidence="6">
    <location>
        <begin position="394"/>
        <end position="415"/>
    </location>
</feature>
<evidence type="ECO:0000256" key="1">
    <source>
        <dbReference type="ARBA" id="ARBA00004141"/>
    </source>
</evidence>
<evidence type="ECO:0000256" key="3">
    <source>
        <dbReference type="ARBA" id="ARBA00022692"/>
    </source>
</evidence>
<feature type="transmembrane region" description="Helical" evidence="6">
    <location>
        <begin position="82"/>
        <end position="105"/>
    </location>
</feature>
<evidence type="ECO:0000256" key="6">
    <source>
        <dbReference type="SAM" id="Phobius"/>
    </source>
</evidence>
<reference evidence="8 9" key="1">
    <citation type="submission" date="2019-03" db="EMBL/GenBank/DDBJ databases">
        <title>Paracraurococcus aquatilis NE82 genome sequence.</title>
        <authorList>
            <person name="Zhao Y."/>
            <person name="Du Z."/>
        </authorList>
    </citation>
    <scope>NUCLEOTIDE SEQUENCE [LARGE SCALE GENOMIC DNA]</scope>
    <source>
        <strain evidence="8 9">NE82</strain>
    </source>
</reference>
<comment type="caution">
    <text evidence="8">The sequence shown here is derived from an EMBL/GenBank/DDBJ whole genome shotgun (WGS) entry which is preliminary data.</text>
</comment>
<dbReference type="GO" id="GO:0016020">
    <property type="term" value="C:membrane"/>
    <property type="evidence" value="ECO:0007669"/>
    <property type="project" value="UniProtKB-SubCell"/>
</dbReference>
<feature type="transmembrane region" description="Helical" evidence="6">
    <location>
        <begin position="45"/>
        <end position="62"/>
    </location>
</feature>
<dbReference type="PANTHER" id="PTHR23538">
    <property type="entry name" value="44.5 KD BACTERIOCHLOROPHYLL SYNTHASE SUBUNIT"/>
    <property type="match status" value="1"/>
</dbReference>
<keyword evidence="3 6" id="KW-0812">Transmembrane</keyword>
<keyword evidence="4 6" id="KW-1133">Transmembrane helix</keyword>
<dbReference type="CDD" id="cd06176">
    <property type="entry name" value="MFS_BCD_PucC-like"/>
    <property type="match status" value="1"/>
</dbReference>
<organism evidence="8 9">
    <name type="scientific">Roseicella aquatilis</name>
    <dbReference type="NCBI Taxonomy" id="2527868"/>
    <lineage>
        <taxon>Bacteria</taxon>
        <taxon>Pseudomonadati</taxon>
        <taxon>Pseudomonadota</taxon>
        <taxon>Alphaproteobacteria</taxon>
        <taxon>Acetobacterales</taxon>
        <taxon>Roseomonadaceae</taxon>
        <taxon>Roseicella</taxon>
    </lineage>
</organism>
<dbReference type="Gene3D" id="1.20.1250.20">
    <property type="entry name" value="MFS general substrate transporter like domains"/>
    <property type="match status" value="1"/>
</dbReference>
<sequence length="441" mass="43886">MSTSVNTPAPIGWLGILRLGLVQASLGAVVVLTTSAINRVMVVELALPATIPGLLVALHYAVQLSRPAMGHGSDRGGRRTPWILGGMAVLALGGLGAAAATALLAESLALGLALAVLAFLAVGAGVGAAGTSLLALLATRVAPHRRAPAATIVWLMMIAGFVATTALAGRFLDPYSPGRLLAVTATVCGLALLVAAAAIWRMEPEAAPAAARPAPEGSLRDALAGIWREPEARRFTVFVFVSMLAYSAQDLILEPFGGQVFGLSLGETTRLASAQHMGVFLGMVLAALAGGLGHGRLGSLRDWTIGGCLASAAALAALAIGGTLGPGFPLRVAYAALGIANGAFAAAAIATMMQLAGGGRREGTRLGLWGAAQAIAFGLGGLAGAAASDLARSLIAAPGLAYGAVFLGEALLFLVSARLAARIGGAAPAVAAPGAFAPSRI</sequence>
<name>A0A4R4DV81_9PROT</name>
<dbReference type="AlphaFoldDB" id="A0A4R4DV81"/>
<feature type="transmembrane region" description="Helical" evidence="6">
    <location>
        <begin position="368"/>
        <end position="388"/>
    </location>
</feature>
<feature type="transmembrane region" description="Helical" evidence="6">
    <location>
        <begin position="180"/>
        <end position="200"/>
    </location>
</feature>